<evidence type="ECO:0000313" key="4">
    <source>
        <dbReference type="Proteomes" id="UP000078316"/>
    </source>
</evidence>
<dbReference type="STRING" id="427683.A5481_30530"/>
<dbReference type="InterPro" id="IPR036259">
    <property type="entry name" value="MFS_trans_sf"/>
</dbReference>
<evidence type="ECO:0000313" key="3">
    <source>
        <dbReference type="EMBL" id="OAS14218.1"/>
    </source>
</evidence>
<protein>
    <recommendedName>
        <fullName evidence="5">Major facilitator superfamily (MFS) profile domain-containing protein</fullName>
    </recommendedName>
</protein>
<feature type="compositionally biased region" description="Low complexity" evidence="1">
    <location>
        <begin position="1"/>
        <end position="27"/>
    </location>
</feature>
<keyword evidence="2" id="KW-1133">Transmembrane helix</keyword>
<feature type="region of interest" description="Disordered" evidence="1">
    <location>
        <begin position="1"/>
        <end position="28"/>
    </location>
</feature>
<reference evidence="3 4" key="1">
    <citation type="submission" date="2016-04" db="EMBL/GenBank/DDBJ databases">
        <authorList>
            <person name="Evans L.H."/>
            <person name="Alamgir A."/>
            <person name="Owens N."/>
            <person name="Weber N.D."/>
            <person name="Virtaneva K."/>
            <person name="Barbian K."/>
            <person name="Babar A."/>
            <person name="Rosenke K."/>
        </authorList>
    </citation>
    <scope>NUCLEOTIDE SEQUENCE [LARGE SCALE GENOMIC DNA]</scope>
    <source>
        <strain evidence="3 4">PMB02</strain>
    </source>
</reference>
<proteinExistence type="predicted"/>
<dbReference type="EMBL" id="LWHQ01000090">
    <property type="protein sequence ID" value="OAS14218.1"/>
    <property type="molecule type" value="Genomic_DNA"/>
</dbReference>
<gene>
    <name evidence="3" type="ORF">A5481_30530</name>
</gene>
<dbReference type="SUPFAM" id="SSF103473">
    <property type="entry name" value="MFS general substrate transporter"/>
    <property type="match status" value="1"/>
</dbReference>
<evidence type="ECO:0000256" key="1">
    <source>
        <dbReference type="SAM" id="MobiDB-lite"/>
    </source>
</evidence>
<evidence type="ECO:0008006" key="5">
    <source>
        <dbReference type="Google" id="ProtNLM"/>
    </source>
</evidence>
<accession>A0A179RXA9</accession>
<comment type="caution">
    <text evidence="3">The sequence shown here is derived from an EMBL/GenBank/DDBJ whole genome shotgun (WGS) entry which is preliminary data.</text>
</comment>
<evidence type="ECO:0000256" key="2">
    <source>
        <dbReference type="SAM" id="Phobius"/>
    </source>
</evidence>
<dbReference type="AlphaFoldDB" id="A0A179RXA9"/>
<dbReference type="Proteomes" id="UP000078316">
    <property type="component" value="Unassembled WGS sequence"/>
</dbReference>
<name>A0A179RXA9_9HYPH</name>
<keyword evidence="2" id="KW-0812">Transmembrane</keyword>
<feature type="transmembrane region" description="Helical" evidence="2">
    <location>
        <begin position="69"/>
        <end position="90"/>
    </location>
</feature>
<sequence>MSSGTSSSATKSSFAKSSFPKSASVKSPRLRRIQWIAVGFLTAAGIINYFAGSFAPVITGYIVQGTGSSVNALLAAAAVAVLAAVAYIVLVRKPVEGGETLIPTERTA</sequence>
<keyword evidence="2" id="KW-0472">Membrane</keyword>
<feature type="transmembrane region" description="Helical" evidence="2">
    <location>
        <begin position="35"/>
        <end position="63"/>
    </location>
</feature>
<dbReference type="RefSeq" id="WP_048434879.1">
    <property type="nucleotide sequence ID" value="NZ_LWHQ01000090.1"/>
</dbReference>
<organism evidence="3 4">
    <name type="scientific">Methylobacterium platani</name>
    <dbReference type="NCBI Taxonomy" id="427683"/>
    <lineage>
        <taxon>Bacteria</taxon>
        <taxon>Pseudomonadati</taxon>
        <taxon>Pseudomonadota</taxon>
        <taxon>Alphaproteobacteria</taxon>
        <taxon>Hyphomicrobiales</taxon>
        <taxon>Methylobacteriaceae</taxon>
        <taxon>Methylobacterium</taxon>
    </lineage>
</organism>